<dbReference type="Proteomes" id="UP001497497">
    <property type="component" value="Unassembled WGS sequence"/>
</dbReference>
<organism evidence="2 3">
    <name type="scientific">Lymnaea stagnalis</name>
    <name type="common">Great pond snail</name>
    <name type="synonym">Helix stagnalis</name>
    <dbReference type="NCBI Taxonomy" id="6523"/>
    <lineage>
        <taxon>Eukaryota</taxon>
        <taxon>Metazoa</taxon>
        <taxon>Spiralia</taxon>
        <taxon>Lophotrochozoa</taxon>
        <taxon>Mollusca</taxon>
        <taxon>Gastropoda</taxon>
        <taxon>Heterobranchia</taxon>
        <taxon>Euthyneura</taxon>
        <taxon>Panpulmonata</taxon>
        <taxon>Hygrophila</taxon>
        <taxon>Lymnaeoidea</taxon>
        <taxon>Lymnaeidae</taxon>
        <taxon>Lymnaea</taxon>
    </lineage>
</organism>
<feature type="compositionally biased region" description="Polar residues" evidence="1">
    <location>
        <begin position="1"/>
        <end position="15"/>
    </location>
</feature>
<proteinExistence type="predicted"/>
<feature type="region of interest" description="Disordered" evidence="1">
    <location>
        <begin position="81"/>
        <end position="135"/>
    </location>
</feature>
<evidence type="ECO:0000313" key="2">
    <source>
        <dbReference type="EMBL" id="CAL1543985.1"/>
    </source>
</evidence>
<gene>
    <name evidence="2" type="ORF">GSLYS_00017498001</name>
</gene>
<feature type="compositionally biased region" description="Basic and acidic residues" evidence="1">
    <location>
        <begin position="20"/>
        <end position="31"/>
    </location>
</feature>
<evidence type="ECO:0000256" key="1">
    <source>
        <dbReference type="SAM" id="MobiDB-lite"/>
    </source>
</evidence>
<sequence>MSSSPQHGETNTELIVTSEAGDHTLEGDRNSGRYVSDQGLVYVTLAHTQSIKKSPRKVSIKKEVESVEYVTIDYVRTGLQQDEDLDKEEKSQVKGSGDMEMVDISNTAGNEDSFDANKSLESCQVDNKDDAKLLG</sequence>
<dbReference type="AlphaFoldDB" id="A0AAV2ICI1"/>
<evidence type="ECO:0000313" key="3">
    <source>
        <dbReference type="Proteomes" id="UP001497497"/>
    </source>
</evidence>
<accession>A0AAV2ICI1</accession>
<comment type="caution">
    <text evidence="2">The sequence shown here is derived from an EMBL/GenBank/DDBJ whole genome shotgun (WGS) entry which is preliminary data.</text>
</comment>
<dbReference type="EMBL" id="CAXITT010000587">
    <property type="protein sequence ID" value="CAL1543985.1"/>
    <property type="molecule type" value="Genomic_DNA"/>
</dbReference>
<feature type="region of interest" description="Disordered" evidence="1">
    <location>
        <begin position="1"/>
        <end position="33"/>
    </location>
</feature>
<reference evidence="2 3" key="1">
    <citation type="submission" date="2024-04" db="EMBL/GenBank/DDBJ databases">
        <authorList>
            <consortium name="Genoscope - CEA"/>
            <person name="William W."/>
        </authorList>
    </citation>
    <scope>NUCLEOTIDE SEQUENCE [LARGE SCALE GENOMIC DNA]</scope>
</reference>
<protein>
    <submittedName>
        <fullName evidence="2">Uncharacterized protein</fullName>
    </submittedName>
</protein>
<keyword evidence="3" id="KW-1185">Reference proteome</keyword>
<name>A0AAV2ICI1_LYMST</name>
<feature type="compositionally biased region" description="Basic and acidic residues" evidence="1">
    <location>
        <begin position="126"/>
        <end position="135"/>
    </location>
</feature>